<feature type="region of interest" description="Disordered" evidence="1">
    <location>
        <begin position="272"/>
        <end position="304"/>
    </location>
</feature>
<keyword evidence="3" id="KW-1185">Reference proteome</keyword>
<protein>
    <recommendedName>
        <fullName evidence="4">M23 family metallopeptidase</fullName>
    </recommendedName>
</protein>
<evidence type="ECO:0008006" key="4">
    <source>
        <dbReference type="Google" id="ProtNLM"/>
    </source>
</evidence>
<proteinExistence type="predicted"/>
<evidence type="ECO:0000313" key="2">
    <source>
        <dbReference type="EMBL" id="MFC4907748.1"/>
    </source>
</evidence>
<accession>A0ABV9TWB9</accession>
<organism evidence="2 3">
    <name type="scientific">Actinomadura gamaensis</name>
    <dbReference type="NCBI Taxonomy" id="1763541"/>
    <lineage>
        <taxon>Bacteria</taxon>
        <taxon>Bacillati</taxon>
        <taxon>Actinomycetota</taxon>
        <taxon>Actinomycetes</taxon>
        <taxon>Streptosporangiales</taxon>
        <taxon>Thermomonosporaceae</taxon>
        <taxon>Actinomadura</taxon>
    </lineage>
</organism>
<dbReference type="InterPro" id="IPR011055">
    <property type="entry name" value="Dup_hybrid_motif"/>
</dbReference>
<feature type="compositionally biased region" description="Pro residues" evidence="1">
    <location>
        <begin position="282"/>
        <end position="304"/>
    </location>
</feature>
<dbReference type="RefSeq" id="WP_378253805.1">
    <property type="nucleotide sequence ID" value="NZ_JBHSIT010000003.1"/>
</dbReference>
<evidence type="ECO:0000256" key="1">
    <source>
        <dbReference type="SAM" id="MobiDB-lite"/>
    </source>
</evidence>
<reference evidence="3" key="1">
    <citation type="journal article" date="2019" name="Int. J. Syst. Evol. Microbiol.">
        <title>The Global Catalogue of Microorganisms (GCM) 10K type strain sequencing project: providing services to taxonomists for standard genome sequencing and annotation.</title>
        <authorList>
            <consortium name="The Broad Institute Genomics Platform"/>
            <consortium name="The Broad Institute Genome Sequencing Center for Infectious Disease"/>
            <person name="Wu L."/>
            <person name="Ma J."/>
        </authorList>
    </citation>
    <scope>NUCLEOTIDE SEQUENCE [LARGE SCALE GENOMIC DNA]</scope>
    <source>
        <strain evidence="3">KLKA75</strain>
    </source>
</reference>
<name>A0ABV9TWB9_9ACTN</name>
<dbReference type="Proteomes" id="UP001595872">
    <property type="component" value="Unassembled WGS sequence"/>
</dbReference>
<evidence type="ECO:0000313" key="3">
    <source>
        <dbReference type="Proteomes" id="UP001595872"/>
    </source>
</evidence>
<dbReference type="Gene3D" id="2.70.70.10">
    <property type="entry name" value="Glucose Permease (Domain IIA)"/>
    <property type="match status" value="1"/>
</dbReference>
<gene>
    <name evidence="2" type="ORF">ACFPCY_10485</name>
</gene>
<comment type="caution">
    <text evidence="2">The sequence shown here is derived from an EMBL/GenBank/DDBJ whole genome shotgun (WGS) entry which is preliminary data.</text>
</comment>
<sequence>MRKLMTDERAADARQAFGEAPDKAPVVSLGRISPDRTWVFGTTAIPAPASTAASPRLAFFAAHWTGSRWTPALSGMPGFAALVRRAPDALMPPGEARALAAFSTGEATVRPGALMLPWKIGGIWTLDTADGGTAPRPLDGLGFSGGDGRVLAAGSGRLYRFCGADDGLLVIVHPDGLATAYDGLRDSTPLRDGSVVQRGDQLGRTGTGRPCGGMPAPHPQVRFGVWHGDRRVPLDGVSLGGWTLRETARPLLGFAERGANQVLSGGSLSNLGPVPAAASPAPTRPASPAPPTDGPTLPLPVPSK</sequence>
<dbReference type="EMBL" id="JBHSIT010000003">
    <property type="protein sequence ID" value="MFC4907748.1"/>
    <property type="molecule type" value="Genomic_DNA"/>
</dbReference>
<dbReference type="SUPFAM" id="SSF51261">
    <property type="entry name" value="Duplicated hybrid motif"/>
    <property type="match status" value="1"/>
</dbReference>
<feature type="region of interest" description="Disordered" evidence="1">
    <location>
        <begin position="189"/>
        <end position="216"/>
    </location>
</feature>